<name>Q7U3G2_PARMW</name>
<keyword evidence="2" id="KW-1185">Reference proteome</keyword>
<sequence>MTDQWTLNRRNFAGHWQGCGHWFKRDGSGRLDLQRPTRRIHPTTYVISFADDDHGVWDGSGLALAPGGQATYPISRATYNAGGGCWQFPGAGGQSSLGLNPDRPRFGHEINLFCGRSRSMLVLLWEPLDGCWRLQRVGAVGFRCLNSPDPESDRPACGTPEALLAPVQGWSGKRQMLRPQAGVNGQAEDAAPLVFDPSQLLHNDCSAVMPDGLVFSVPSELPNQPFSLEIGGRLGAALFQQISIHFDSSGQLMAWERRCFQHDLA</sequence>
<proteinExistence type="predicted"/>
<dbReference type="EMBL" id="BX569695">
    <property type="protein sequence ID" value="CAE08985.1"/>
    <property type="molecule type" value="Genomic_DNA"/>
</dbReference>
<accession>Q7U3G2</accession>
<dbReference type="Proteomes" id="UP000001422">
    <property type="component" value="Chromosome"/>
</dbReference>
<dbReference type="AlphaFoldDB" id="Q7U3G2"/>
<gene>
    <name evidence="1" type="ordered locus">SYNW2470</name>
</gene>
<dbReference type="HOGENOM" id="CLU_1049420_0_0_3"/>
<evidence type="ECO:0000313" key="2">
    <source>
        <dbReference type="Proteomes" id="UP000001422"/>
    </source>
</evidence>
<protein>
    <recommendedName>
        <fullName evidence="3">DUF3598 domain-containing protein</fullName>
    </recommendedName>
</protein>
<dbReference type="KEGG" id="syw:SYNW2470"/>
<evidence type="ECO:0000313" key="1">
    <source>
        <dbReference type="EMBL" id="CAE08985.1"/>
    </source>
</evidence>
<dbReference type="eggNOG" id="ENOG50321ZX">
    <property type="taxonomic scope" value="Bacteria"/>
</dbReference>
<reference evidence="1 2" key="1">
    <citation type="journal article" date="2003" name="Nature">
        <title>The genome of a motile marine Synechococcus.</title>
        <authorList>
            <person name="Palenik B."/>
            <person name="Brahamsha B."/>
            <person name="Larimer F."/>
            <person name="Land M."/>
            <person name="Hauser L."/>
            <person name="Chain P."/>
            <person name="Lamerdin J."/>
            <person name="Regala W."/>
            <person name="Allen E.A."/>
            <person name="McCarren J."/>
            <person name="Paulsen I."/>
            <person name="Dufresne A."/>
            <person name="Partensky F."/>
            <person name="Webb E."/>
            <person name="Waterbury J."/>
        </authorList>
    </citation>
    <scope>NUCLEOTIDE SEQUENCE [LARGE SCALE GENOMIC DNA]</scope>
    <source>
        <strain evidence="1 2">WH8102</strain>
    </source>
</reference>
<evidence type="ECO:0008006" key="3">
    <source>
        <dbReference type="Google" id="ProtNLM"/>
    </source>
</evidence>
<dbReference type="RefSeq" id="WP_011129323.1">
    <property type="nucleotide sequence ID" value="NC_005070.1"/>
</dbReference>
<organism evidence="1 2">
    <name type="scientific">Parasynechococcus marenigrum (strain WH8102)</name>
    <dbReference type="NCBI Taxonomy" id="84588"/>
    <lineage>
        <taxon>Bacteria</taxon>
        <taxon>Bacillati</taxon>
        <taxon>Cyanobacteriota</taxon>
        <taxon>Cyanophyceae</taxon>
        <taxon>Synechococcales</taxon>
        <taxon>Prochlorococcaceae</taxon>
        <taxon>Parasynechococcus</taxon>
        <taxon>Parasynechococcus marenigrum</taxon>
    </lineage>
</organism>